<feature type="transmembrane region" description="Helical" evidence="6">
    <location>
        <begin position="804"/>
        <end position="823"/>
    </location>
</feature>
<evidence type="ECO:0000259" key="8">
    <source>
        <dbReference type="Pfam" id="PF12704"/>
    </source>
</evidence>
<keyword evidence="10" id="KW-1185">Reference proteome</keyword>
<evidence type="ECO:0000256" key="6">
    <source>
        <dbReference type="SAM" id="Phobius"/>
    </source>
</evidence>
<feature type="domain" description="MacB-like periplasmic core" evidence="8">
    <location>
        <begin position="92"/>
        <end position="309"/>
    </location>
</feature>
<evidence type="ECO:0000313" key="9">
    <source>
        <dbReference type="EMBL" id="RED99773.1"/>
    </source>
</evidence>
<evidence type="ECO:0000256" key="2">
    <source>
        <dbReference type="ARBA" id="ARBA00022475"/>
    </source>
</evidence>
<feature type="transmembrane region" description="Helical" evidence="6">
    <location>
        <begin position="752"/>
        <end position="776"/>
    </location>
</feature>
<dbReference type="PANTHER" id="PTHR30572">
    <property type="entry name" value="MEMBRANE COMPONENT OF TRANSPORTER-RELATED"/>
    <property type="match status" value="1"/>
</dbReference>
<keyword evidence="5 6" id="KW-0472">Membrane</keyword>
<name>A0A3D9L3F4_MARFU</name>
<dbReference type="InterPro" id="IPR050250">
    <property type="entry name" value="Macrolide_Exporter_MacB"/>
</dbReference>
<feature type="transmembrane region" description="Helical" evidence="6">
    <location>
        <begin position="460"/>
        <end position="484"/>
    </location>
</feature>
<evidence type="ECO:0000256" key="5">
    <source>
        <dbReference type="ARBA" id="ARBA00023136"/>
    </source>
</evidence>
<evidence type="ECO:0000313" key="10">
    <source>
        <dbReference type="Proteomes" id="UP000256779"/>
    </source>
</evidence>
<protein>
    <submittedName>
        <fullName evidence="9">Putative ABC transport system permease protein</fullName>
    </submittedName>
</protein>
<dbReference type="GO" id="GO:0022857">
    <property type="term" value="F:transmembrane transporter activity"/>
    <property type="evidence" value="ECO:0007669"/>
    <property type="project" value="TreeGrafter"/>
</dbReference>
<feature type="transmembrane region" description="Helical" evidence="6">
    <location>
        <begin position="363"/>
        <end position="383"/>
    </location>
</feature>
<feature type="transmembrane region" description="Helical" evidence="6">
    <location>
        <begin position="838"/>
        <end position="858"/>
    </location>
</feature>
<keyword evidence="2" id="KW-1003">Cell membrane</keyword>
<keyword evidence="4 6" id="KW-1133">Transmembrane helix</keyword>
<feature type="transmembrane region" description="Helical" evidence="6">
    <location>
        <begin position="419"/>
        <end position="440"/>
    </location>
</feature>
<proteinExistence type="predicted"/>
<feature type="transmembrane region" description="Helical" evidence="6">
    <location>
        <begin position="88"/>
        <end position="112"/>
    </location>
</feature>
<dbReference type="NCBIfam" id="NF038404">
    <property type="entry name" value="perm_prefix_2"/>
    <property type="match status" value="1"/>
</dbReference>
<evidence type="ECO:0000256" key="3">
    <source>
        <dbReference type="ARBA" id="ARBA00022692"/>
    </source>
</evidence>
<dbReference type="InterPro" id="IPR003838">
    <property type="entry name" value="ABC3_permease_C"/>
</dbReference>
<dbReference type="OrthoDB" id="5933722at2"/>
<feature type="transmembrane region" description="Helical" evidence="6">
    <location>
        <begin position="505"/>
        <end position="525"/>
    </location>
</feature>
<dbReference type="GO" id="GO:0005886">
    <property type="term" value="C:plasma membrane"/>
    <property type="evidence" value="ECO:0007669"/>
    <property type="project" value="UniProtKB-SubCell"/>
</dbReference>
<organism evidence="9 10">
    <name type="scientific">Marinoscillum furvescens DSM 4134</name>
    <dbReference type="NCBI Taxonomy" id="1122208"/>
    <lineage>
        <taxon>Bacteria</taxon>
        <taxon>Pseudomonadati</taxon>
        <taxon>Bacteroidota</taxon>
        <taxon>Cytophagia</taxon>
        <taxon>Cytophagales</taxon>
        <taxon>Reichenbachiellaceae</taxon>
        <taxon>Marinoscillum</taxon>
    </lineage>
</organism>
<accession>A0A3D9L3F4</accession>
<reference evidence="9 10" key="1">
    <citation type="submission" date="2018-07" db="EMBL/GenBank/DDBJ databases">
        <title>Genomic Encyclopedia of Type Strains, Phase IV (KMG-IV): sequencing the most valuable type-strain genomes for metagenomic binning, comparative biology and taxonomic classification.</title>
        <authorList>
            <person name="Goeker M."/>
        </authorList>
    </citation>
    <scope>NUCLEOTIDE SEQUENCE [LARGE SCALE GENOMIC DNA]</scope>
    <source>
        <strain evidence="9 10">DSM 4134</strain>
    </source>
</reference>
<feature type="domain" description="ABC3 transporter permease C-terminal" evidence="7">
    <location>
        <begin position="755"/>
        <end position="868"/>
    </location>
</feature>
<comment type="subcellular location">
    <subcellularLocation>
        <location evidence="1">Cell membrane</location>
        <topology evidence="1">Multi-pass membrane protein</topology>
    </subcellularLocation>
</comment>
<dbReference type="RefSeq" id="WP_115867796.1">
    <property type="nucleotide sequence ID" value="NZ_QREG01000007.1"/>
</dbReference>
<dbReference type="AlphaFoldDB" id="A0A3D9L3F4"/>
<keyword evidence="3 6" id="KW-0812">Transmembrane</keyword>
<dbReference type="Pfam" id="PF02687">
    <property type="entry name" value="FtsX"/>
    <property type="match status" value="2"/>
</dbReference>
<evidence type="ECO:0000256" key="4">
    <source>
        <dbReference type="ARBA" id="ARBA00022989"/>
    </source>
</evidence>
<gene>
    <name evidence="9" type="ORF">C7460_10755</name>
</gene>
<evidence type="ECO:0000259" key="7">
    <source>
        <dbReference type="Pfam" id="PF02687"/>
    </source>
</evidence>
<dbReference type="InterPro" id="IPR047699">
    <property type="entry name" value="Permease_put_prefix"/>
</dbReference>
<dbReference type="Pfam" id="PF12704">
    <property type="entry name" value="MacB_PCD"/>
    <property type="match status" value="2"/>
</dbReference>
<sequence length="875" mass="98593">MDTLPKLPIRLLRWFCKVEYLEEIEGDLVELYELRAATSVKKARRRLFWDVICSFRPTNIKSFPLTNPVMNTLYNYTKVYFRRFRKDLAHYAVNTLGLALGFVVLFFILLYVSDEQNLDAHHSKSSRIYRVLEKRTSDEGQVQHFSSTANPLGPALKAEFPEVEEAARMIYLGSGALKYGENQFSDRNYAFAEKSIFQILDFNVVAGDPLQSFGGEVAIALNQSTARKLFGDQDPVGKLVDMPGKLSDVEVIAVYEDLPYTSTYQFNTIYIFRFEKFPQNFSGWFASWDSRGMTTWVLMKENTRPADVLAKKAPFMEKYFAEDVRGYHDFYFQSITDMHLGSSHLDHYGTEPLPTIAYGDRSFVSIILLIGVFVMVIAGLNYINLSSVQSLKRSLEAGIRKVNGANATQLKVQLFYESFITLLIAYGISLALVVALHPFFLELAQKSIPVADAFRMEILGYHAVIFVAIWVISAIIPALYYASANRSLVLVKNVFVGKGEVLRRSFVVVQYGISICLIVGSIVLYRQLEFVQSKDLGFSRDQLLTLDINSGAARAKATQIIAALKSSANVVNASTSSRVPGEWKYIPSAGLSVDRTHEPVMATHYAADQNWLDTYGMTLSKGRNFSGSDAADTLKVLLNEKAVEMLGLENPVGQTLWVSEDTVSKMTVIGVVKNFHFESLHKPLGPVVITSCNNPVLGIDYFTVKYSQNTAEVIAHMEEVQKQFDPETPAEVNFLDERWERYYKADQARSSLILVATIISIIISTFGLFGLVNFTAERKTKEIGIRKVMGATVAEIMSIVLKDYLVLLLVALLLATPLAWWMLERWLADFAYRIDLSIFTFAFAFVAVLLVSFVTVFARVFRLARLNPVVSLRYE</sequence>
<dbReference type="PANTHER" id="PTHR30572:SF18">
    <property type="entry name" value="ABC-TYPE MACROLIDE FAMILY EXPORT SYSTEM PERMEASE COMPONENT 2"/>
    <property type="match status" value="1"/>
</dbReference>
<comment type="caution">
    <text evidence="9">The sequence shown here is derived from an EMBL/GenBank/DDBJ whole genome shotgun (WGS) entry which is preliminary data.</text>
</comment>
<dbReference type="EMBL" id="QREG01000007">
    <property type="protein sequence ID" value="RED99773.1"/>
    <property type="molecule type" value="Genomic_DNA"/>
</dbReference>
<dbReference type="InterPro" id="IPR025857">
    <property type="entry name" value="MacB_PCD"/>
</dbReference>
<feature type="domain" description="ABC3 transporter permease C-terminal" evidence="7">
    <location>
        <begin position="369"/>
        <end position="484"/>
    </location>
</feature>
<feature type="domain" description="MacB-like periplasmic core" evidence="8">
    <location>
        <begin position="536"/>
        <end position="676"/>
    </location>
</feature>
<dbReference type="Proteomes" id="UP000256779">
    <property type="component" value="Unassembled WGS sequence"/>
</dbReference>
<evidence type="ECO:0000256" key="1">
    <source>
        <dbReference type="ARBA" id="ARBA00004651"/>
    </source>
</evidence>